<dbReference type="InterPro" id="IPR057225">
    <property type="entry name" value="DUF7903"/>
</dbReference>
<feature type="region of interest" description="Disordered" evidence="1">
    <location>
        <begin position="1"/>
        <end position="20"/>
    </location>
</feature>
<accession>A0AA41S743</accession>
<organism evidence="3 4">
    <name type="scientific">Papaver nudicaule</name>
    <name type="common">Iceland poppy</name>
    <dbReference type="NCBI Taxonomy" id="74823"/>
    <lineage>
        <taxon>Eukaryota</taxon>
        <taxon>Viridiplantae</taxon>
        <taxon>Streptophyta</taxon>
        <taxon>Embryophyta</taxon>
        <taxon>Tracheophyta</taxon>
        <taxon>Spermatophyta</taxon>
        <taxon>Magnoliopsida</taxon>
        <taxon>Ranunculales</taxon>
        <taxon>Papaveraceae</taxon>
        <taxon>Papaveroideae</taxon>
        <taxon>Papaver</taxon>
    </lineage>
</organism>
<dbReference type="PANTHER" id="PTHR35481:SF1">
    <property type="entry name" value="DNA-DIRECTED RNA POLYMERASE SUBUNIT ALPHA"/>
    <property type="match status" value="1"/>
</dbReference>
<keyword evidence="4" id="KW-1185">Reference proteome</keyword>
<dbReference type="Pfam" id="PF25475">
    <property type="entry name" value="DUF7903"/>
    <property type="match status" value="1"/>
</dbReference>
<evidence type="ECO:0000259" key="2">
    <source>
        <dbReference type="Pfam" id="PF25475"/>
    </source>
</evidence>
<dbReference type="EMBL" id="JAJJMA010108967">
    <property type="protein sequence ID" value="MCL7031126.1"/>
    <property type="molecule type" value="Genomic_DNA"/>
</dbReference>
<sequence length="421" mass="47261">MANYIPPHKRQLKDGAKPLAGSSLNSGSLAHKFQKNVNLSGSSSYNSESCSSERVMRKGKDASLGGRYLYPKSCLSRLCIIDSTEEEVHPYPGLMLKHISWESTLYKKQGTGKTPYVLVSAHKKTGTNKLNKSSSVENPLISVAEQILPNLLAFRNKRVEGSSKEFEEASIYFAARFGRVLFHGIPSCNMDTLRDRSEYEASLSQILRSFNTNVPASFTESVLNVVVPEIEVDFDEEKEYYYVRVVDKSHPEVCLSCKCTATGIETNNERHMIVDVACVEKDLDFRLMLSTRKIVAEPSDEEKHDLEKVIKSAVVDQNEKGGLKFPIENESFEGRYRVVGIGHITSKAFKNSSIGVKLNGADRYDFITSTAEVTNHVVLKMTGICETLKANNLETSQLAKMLEDNMELIWKYFLRLECCFT</sequence>
<evidence type="ECO:0000313" key="3">
    <source>
        <dbReference type="EMBL" id="MCL7031126.1"/>
    </source>
</evidence>
<comment type="caution">
    <text evidence="3">The sequence shown here is derived from an EMBL/GenBank/DDBJ whole genome shotgun (WGS) entry which is preliminary data.</text>
</comment>
<dbReference type="AlphaFoldDB" id="A0AA41S743"/>
<reference evidence="3" key="1">
    <citation type="submission" date="2022-03" db="EMBL/GenBank/DDBJ databases">
        <title>A functionally conserved STORR gene fusion in Papaver species that diverged 16.8 million years ago.</title>
        <authorList>
            <person name="Catania T."/>
        </authorList>
    </citation>
    <scope>NUCLEOTIDE SEQUENCE</scope>
    <source>
        <strain evidence="3">S-191538</strain>
    </source>
</reference>
<feature type="domain" description="DUF7903" evidence="2">
    <location>
        <begin position="67"/>
        <end position="413"/>
    </location>
</feature>
<dbReference type="Proteomes" id="UP001177140">
    <property type="component" value="Unassembled WGS sequence"/>
</dbReference>
<evidence type="ECO:0000256" key="1">
    <source>
        <dbReference type="SAM" id="MobiDB-lite"/>
    </source>
</evidence>
<dbReference type="PANTHER" id="PTHR35481">
    <property type="entry name" value="DNA-DIRECTED RNA POLYMERASE SUBUNIT ALPHA"/>
    <property type="match status" value="1"/>
</dbReference>
<proteinExistence type="predicted"/>
<gene>
    <name evidence="3" type="ORF">MKW94_029382</name>
</gene>
<name>A0AA41S743_PAPNU</name>
<protein>
    <recommendedName>
        <fullName evidence="2">DUF7903 domain-containing protein</fullName>
    </recommendedName>
</protein>
<evidence type="ECO:0000313" key="4">
    <source>
        <dbReference type="Proteomes" id="UP001177140"/>
    </source>
</evidence>